<proteinExistence type="predicted"/>
<evidence type="ECO:0000313" key="3">
    <source>
        <dbReference type="Proteomes" id="UP000286786"/>
    </source>
</evidence>
<feature type="compositionally biased region" description="Gly residues" evidence="1">
    <location>
        <begin position="18"/>
        <end position="28"/>
    </location>
</feature>
<sequence>MKINRQRLAATFRNAEAGGEGAGGGQPEGGANENGALDNGNSDTGGIDAGGDWLASVPQEHRAQFEKNGIKDVAGLAKQFVDLQSHLGNSIRIPSAEAGDEDKNAFYEKIRKHAPDLMPVPTDDESKAAIWQTLGTPAEATEYSVEVPEPLNGTVGDDRINMFREVAHKHKLTKDQFQGVVSEILGADAQAYQDAVAQQKAGHDSLRSKWGEAYEQRIGHVNSLLEQTGAPESLAKAVAEGNVDAAAVEWIFGLTDRMGQDEGTNLARDQGNGKLTPHEAEAQMSEILNNKQHPYWDSGHPDHKRAVDTMMRLGRAARPETANRKIGANAFDLKT</sequence>
<protein>
    <submittedName>
        <fullName evidence="2">Uncharacterized protein</fullName>
    </submittedName>
</protein>
<dbReference type="RefSeq" id="YP_010668056.1">
    <property type="nucleotide sequence ID" value="NC_070953.1"/>
</dbReference>
<accession>A0A3S9U8A7</accession>
<dbReference type="EMBL" id="MK203850">
    <property type="protein sequence ID" value="AZS06557.1"/>
    <property type="molecule type" value="Genomic_DNA"/>
</dbReference>
<dbReference type="Proteomes" id="UP000286786">
    <property type="component" value="Genome"/>
</dbReference>
<feature type="region of interest" description="Disordered" evidence="1">
    <location>
        <begin position="12"/>
        <end position="47"/>
    </location>
</feature>
<reference evidence="2 3" key="1">
    <citation type="submission" date="2018-11" db="EMBL/GenBank/DDBJ databases">
        <title>Isolation and Complete Genome Sequence of a Novel Alteromonas Phage ZP6.</title>
        <authorList>
            <person name="Han J."/>
        </authorList>
    </citation>
    <scope>NUCLEOTIDE SEQUENCE [LARGE SCALE GENOMIC DNA]</scope>
</reference>
<dbReference type="GeneID" id="77944197"/>
<evidence type="ECO:0000256" key="1">
    <source>
        <dbReference type="SAM" id="MobiDB-lite"/>
    </source>
</evidence>
<organism evidence="2 3">
    <name type="scientific">Alteromonas phage ZP6</name>
    <dbReference type="NCBI Taxonomy" id="2492447"/>
    <lineage>
        <taxon>Viruses</taxon>
        <taxon>Duplodnaviria</taxon>
        <taxon>Heunggongvirae</taxon>
        <taxon>Uroviricota</taxon>
        <taxon>Caudoviricetes</taxon>
        <taxon>Mareflavirus</taxon>
        <taxon>Mareflavirus ZP6</taxon>
    </lineage>
</organism>
<name>A0A3S9U8A7_9CAUD</name>
<dbReference type="KEGG" id="vg:77944197"/>
<evidence type="ECO:0000313" key="2">
    <source>
        <dbReference type="EMBL" id="AZS06557.1"/>
    </source>
</evidence>
<keyword evidence="3" id="KW-1185">Reference proteome</keyword>